<keyword evidence="7" id="KW-1185">Reference proteome</keyword>
<gene>
    <name evidence="6" type="ORF">GCM10023338_18730</name>
</gene>
<keyword evidence="2" id="KW-0808">Transferase</keyword>
<dbReference type="PANTHER" id="PTHR10434">
    <property type="entry name" value="1-ACYL-SN-GLYCEROL-3-PHOSPHATE ACYLTRANSFERASE"/>
    <property type="match status" value="1"/>
</dbReference>
<dbReference type="RefSeq" id="WP_077926323.1">
    <property type="nucleotide sequence ID" value="NZ_BAABKE010000006.1"/>
</dbReference>
<name>A0ABP9MXN0_9GAMM</name>
<feature type="domain" description="Phospholipid/glycerol acyltransferase" evidence="5">
    <location>
        <begin position="76"/>
        <end position="190"/>
    </location>
</feature>
<evidence type="ECO:0000256" key="1">
    <source>
        <dbReference type="ARBA" id="ARBA00005189"/>
    </source>
</evidence>
<dbReference type="Pfam" id="PF01553">
    <property type="entry name" value="Acyltransferase"/>
    <property type="match status" value="1"/>
</dbReference>
<dbReference type="InterPro" id="IPR002123">
    <property type="entry name" value="Plipid/glycerol_acylTrfase"/>
</dbReference>
<feature type="transmembrane region" description="Helical" evidence="4">
    <location>
        <begin position="7"/>
        <end position="30"/>
    </location>
</feature>
<evidence type="ECO:0000256" key="2">
    <source>
        <dbReference type="ARBA" id="ARBA00022679"/>
    </source>
</evidence>
<dbReference type="SMART" id="SM00563">
    <property type="entry name" value="PlsC"/>
    <property type="match status" value="1"/>
</dbReference>
<keyword evidence="4" id="KW-1133">Transmembrane helix</keyword>
<dbReference type="CDD" id="cd07989">
    <property type="entry name" value="LPLAT_AGPAT-like"/>
    <property type="match status" value="1"/>
</dbReference>
<proteinExistence type="predicted"/>
<dbReference type="GO" id="GO:0016746">
    <property type="term" value="F:acyltransferase activity"/>
    <property type="evidence" value="ECO:0007669"/>
    <property type="project" value="UniProtKB-KW"/>
</dbReference>
<comment type="caution">
    <text evidence="6">The sequence shown here is derived from an EMBL/GenBank/DDBJ whole genome shotgun (WGS) entry which is preliminary data.</text>
</comment>
<evidence type="ECO:0000256" key="4">
    <source>
        <dbReference type="SAM" id="Phobius"/>
    </source>
</evidence>
<dbReference type="PANTHER" id="PTHR10434:SF40">
    <property type="entry name" value="1-ACYL-SN-GLYCEROL-3-PHOSPHATE ACYLTRANSFERASE"/>
    <property type="match status" value="1"/>
</dbReference>
<keyword evidence="3 6" id="KW-0012">Acyltransferase</keyword>
<evidence type="ECO:0000313" key="6">
    <source>
        <dbReference type="EMBL" id="GAA5101998.1"/>
    </source>
</evidence>
<keyword evidence="4" id="KW-0472">Membrane</keyword>
<dbReference type="Proteomes" id="UP001500631">
    <property type="component" value="Unassembled WGS sequence"/>
</dbReference>
<sequence length="241" mass="27392">MIQWIRSLIFFIALVLIAIIFIPFMILFSYCVPERRYYPIVKLWCGLALWLLKVITGVKYRVKGIEKIALLKERPAIIISNHQSTFETFLYPVIFPIYCFVLKQELLKIPLFGQGLRRLNPIAIDRSEGREALKMMIANTKARLSDNVSVIIFPEGTRVSPHDSVPFKNGAFLVASKLKAPILPISVNSGLAWPRGQLLKNKGTVEITIGDFIESEGKGVQELNDATYEWIEANKQRTLAK</sequence>
<evidence type="ECO:0000256" key="3">
    <source>
        <dbReference type="ARBA" id="ARBA00023315"/>
    </source>
</evidence>
<comment type="pathway">
    <text evidence="1">Lipid metabolism.</text>
</comment>
<evidence type="ECO:0000259" key="5">
    <source>
        <dbReference type="SMART" id="SM00563"/>
    </source>
</evidence>
<evidence type="ECO:0000313" key="7">
    <source>
        <dbReference type="Proteomes" id="UP001500631"/>
    </source>
</evidence>
<keyword evidence="4" id="KW-0812">Transmembrane</keyword>
<protein>
    <submittedName>
        <fullName evidence="6">1-acyl-sn-glycerol-3-phosphate acyltransferase</fullName>
    </submittedName>
</protein>
<dbReference type="SUPFAM" id="SSF69593">
    <property type="entry name" value="Glycerol-3-phosphate (1)-acyltransferase"/>
    <property type="match status" value="1"/>
</dbReference>
<accession>A0ABP9MXN0</accession>
<reference evidence="7" key="1">
    <citation type="journal article" date="2019" name="Int. J. Syst. Evol. Microbiol.">
        <title>The Global Catalogue of Microorganisms (GCM) 10K type strain sequencing project: providing services to taxonomists for standard genome sequencing and annotation.</title>
        <authorList>
            <consortium name="The Broad Institute Genomics Platform"/>
            <consortium name="The Broad Institute Genome Sequencing Center for Infectious Disease"/>
            <person name="Wu L."/>
            <person name="Ma J."/>
        </authorList>
    </citation>
    <scope>NUCLEOTIDE SEQUENCE [LARGE SCALE GENOMIC DNA]</scope>
    <source>
        <strain evidence="7">JCM 18424</strain>
    </source>
</reference>
<organism evidence="6 7">
    <name type="scientific">Wohlfahrtiimonas larvae</name>
    <dbReference type="NCBI Taxonomy" id="1157986"/>
    <lineage>
        <taxon>Bacteria</taxon>
        <taxon>Pseudomonadati</taxon>
        <taxon>Pseudomonadota</taxon>
        <taxon>Gammaproteobacteria</taxon>
        <taxon>Cardiobacteriales</taxon>
        <taxon>Ignatzschineriaceae</taxon>
        <taxon>Wohlfahrtiimonas</taxon>
    </lineage>
</organism>
<dbReference type="EMBL" id="BAABKE010000006">
    <property type="protein sequence ID" value="GAA5101998.1"/>
    <property type="molecule type" value="Genomic_DNA"/>
</dbReference>